<accession>A0A2M9G1T3</accession>
<sequence>MAAILSLGVAIWSARAGVLALVTGLGVIYRENGRRGLLREILISLTLTTLLIVVGVVALAAVVLTPVVLNLFNFGALGEWLAAILRWPIALGALFAALAILYRHGPCRRKARLVWIAWGVVAAVVLWAVGSALFSVYVANFASYNETYGSIGAVIALLMWLYVSAFVVLLGALLSAEMEHQTRADTTVGSPRPIGERGAYMADNVPGA</sequence>
<feature type="transmembrane region" description="Helical" evidence="7">
    <location>
        <begin position="151"/>
        <end position="174"/>
    </location>
</feature>
<dbReference type="PANTHER" id="PTHR30213:SF0">
    <property type="entry name" value="UPF0761 MEMBRANE PROTEIN YIHY"/>
    <property type="match status" value="1"/>
</dbReference>
<keyword evidence="9" id="KW-1185">Reference proteome</keyword>
<dbReference type="AlphaFoldDB" id="A0A2M9G1T3"/>
<dbReference type="InterPro" id="IPR017039">
    <property type="entry name" value="Virul_fac_BrkB"/>
</dbReference>
<evidence type="ECO:0000256" key="7">
    <source>
        <dbReference type="SAM" id="Phobius"/>
    </source>
</evidence>
<evidence type="ECO:0000256" key="4">
    <source>
        <dbReference type="ARBA" id="ARBA00022989"/>
    </source>
</evidence>
<feature type="transmembrane region" description="Helical" evidence="7">
    <location>
        <begin position="6"/>
        <end position="29"/>
    </location>
</feature>
<evidence type="ECO:0000313" key="8">
    <source>
        <dbReference type="EMBL" id="PJK29670.1"/>
    </source>
</evidence>
<feature type="transmembrane region" description="Helical" evidence="7">
    <location>
        <begin position="113"/>
        <end position="139"/>
    </location>
</feature>
<dbReference type="PANTHER" id="PTHR30213">
    <property type="entry name" value="INNER MEMBRANE PROTEIN YHJD"/>
    <property type="match status" value="1"/>
</dbReference>
<dbReference type="Proteomes" id="UP000229498">
    <property type="component" value="Unassembled WGS sequence"/>
</dbReference>
<evidence type="ECO:0000256" key="2">
    <source>
        <dbReference type="ARBA" id="ARBA00022475"/>
    </source>
</evidence>
<organism evidence="8 9">
    <name type="scientific">Minwuia thermotolerans</name>
    <dbReference type="NCBI Taxonomy" id="2056226"/>
    <lineage>
        <taxon>Bacteria</taxon>
        <taxon>Pseudomonadati</taxon>
        <taxon>Pseudomonadota</taxon>
        <taxon>Alphaproteobacteria</taxon>
        <taxon>Minwuiales</taxon>
        <taxon>Minwuiaceae</taxon>
        <taxon>Minwuia</taxon>
    </lineage>
</organism>
<proteinExistence type="predicted"/>
<protein>
    <recommendedName>
        <fullName evidence="10">YihY/virulence factor BrkB family protein</fullName>
    </recommendedName>
</protein>
<feature type="transmembrane region" description="Helical" evidence="7">
    <location>
        <begin position="80"/>
        <end position="101"/>
    </location>
</feature>
<dbReference type="Pfam" id="PF03631">
    <property type="entry name" value="Virul_fac_BrkB"/>
    <property type="match status" value="1"/>
</dbReference>
<evidence type="ECO:0000256" key="6">
    <source>
        <dbReference type="SAM" id="MobiDB-lite"/>
    </source>
</evidence>
<gene>
    <name evidence="8" type="ORF">CVT23_11540</name>
</gene>
<feature type="transmembrane region" description="Helical" evidence="7">
    <location>
        <begin position="41"/>
        <end position="68"/>
    </location>
</feature>
<dbReference type="EMBL" id="PHIG01000032">
    <property type="protein sequence ID" value="PJK29670.1"/>
    <property type="molecule type" value="Genomic_DNA"/>
</dbReference>
<evidence type="ECO:0000256" key="1">
    <source>
        <dbReference type="ARBA" id="ARBA00004651"/>
    </source>
</evidence>
<dbReference type="GO" id="GO:0005886">
    <property type="term" value="C:plasma membrane"/>
    <property type="evidence" value="ECO:0007669"/>
    <property type="project" value="UniProtKB-SubCell"/>
</dbReference>
<keyword evidence="3 7" id="KW-0812">Transmembrane</keyword>
<name>A0A2M9G1T3_9PROT</name>
<keyword evidence="2" id="KW-1003">Cell membrane</keyword>
<feature type="region of interest" description="Disordered" evidence="6">
    <location>
        <begin position="184"/>
        <end position="208"/>
    </location>
</feature>
<dbReference type="RefSeq" id="WP_109793695.1">
    <property type="nucleotide sequence ID" value="NZ_PHIG01000032.1"/>
</dbReference>
<evidence type="ECO:0000256" key="3">
    <source>
        <dbReference type="ARBA" id="ARBA00022692"/>
    </source>
</evidence>
<dbReference type="PIRSF" id="PIRSF035875">
    <property type="entry name" value="RNase_BN"/>
    <property type="match status" value="1"/>
</dbReference>
<evidence type="ECO:0008006" key="10">
    <source>
        <dbReference type="Google" id="ProtNLM"/>
    </source>
</evidence>
<dbReference type="NCBIfam" id="TIGR00765">
    <property type="entry name" value="yihY_not_rbn"/>
    <property type="match status" value="1"/>
</dbReference>
<keyword evidence="4 7" id="KW-1133">Transmembrane helix</keyword>
<evidence type="ECO:0000256" key="5">
    <source>
        <dbReference type="ARBA" id="ARBA00023136"/>
    </source>
</evidence>
<dbReference type="OrthoDB" id="9781030at2"/>
<evidence type="ECO:0000313" key="9">
    <source>
        <dbReference type="Proteomes" id="UP000229498"/>
    </source>
</evidence>
<comment type="subcellular location">
    <subcellularLocation>
        <location evidence="1">Cell membrane</location>
        <topology evidence="1">Multi-pass membrane protein</topology>
    </subcellularLocation>
</comment>
<reference evidence="8 9" key="1">
    <citation type="submission" date="2017-11" db="EMBL/GenBank/DDBJ databases">
        <title>Draft genome sequence of Rhizobiales bacterium SY3-13.</title>
        <authorList>
            <person name="Sun C."/>
        </authorList>
    </citation>
    <scope>NUCLEOTIDE SEQUENCE [LARGE SCALE GENOMIC DNA]</scope>
    <source>
        <strain evidence="8 9">SY3-13</strain>
    </source>
</reference>
<comment type="caution">
    <text evidence="8">The sequence shown here is derived from an EMBL/GenBank/DDBJ whole genome shotgun (WGS) entry which is preliminary data.</text>
</comment>
<keyword evidence="5 7" id="KW-0472">Membrane</keyword>